<proteinExistence type="predicted"/>
<dbReference type="OrthoDB" id="9812700at2"/>
<accession>A0A1T4LMK7</accession>
<evidence type="ECO:0000313" key="2">
    <source>
        <dbReference type="Proteomes" id="UP000190423"/>
    </source>
</evidence>
<dbReference type="Pfam" id="PF16258">
    <property type="entry name" value="DUF4912"/>
    <property type="match status" value="1"/>
</dbReference>
<sequence length="222" mass="25566">MENVQINRAYLETLSFSDLQKLADDYSIDVPENFNRGFLIGEILEVAEESYKKNLELDMNITEEEEESCDDSEMPRSYNSTEVEIILRNPAWAYIYWNISDSDRDSLEKAFVSELRIRVSSFSEKSQVKPDEFFDIQISKQDNGQYFLLPAGKKFFCVDLLFCLDGIIDILASSEVLEMPTGSSRLVDVHPGKEEGLSPIMELSGMKELLLQHYKNHRESFS</sequence>
<keyword evidence="2" id="KW-1185">Reference proteome</keyword>
<name>A0A1T4LMK7_TREPO</name>
<protein>
    <recommendedName>
        <fullName evidence="3">DUF4912 domain-containing protein</fullName>
    </recommendedName>
</protein>
<evidence type="ECO:0000313" key="1">
    <source>
        <dbReference type="EMBL" id="SJZ55694.1"/>
    </source>
</evidence>
<dbReference type="STRING" id="261392.SAMN02745149_01633"/>
<dbReference type="GeneID" id="78316917"/>
<dbReference type="AlphaFoldDB" id="A0A1T4LMK7"/>
<organism evidence="1 2">
    <name type="scientific">Treponema porcinum</name>
    <dbReference type="NCBI Taxonomy" id="261392"/>
    <lineage>
        <taxon>Bacteria</taxon>
        <taxon>Pseudomonadati</taxon>
        <taxon>Spirochaetota</taxon>
        <taxon>Spirochaetia</taxon>
        <taxon>Spirochaetales</taxon>
        <taxon>Treponemataceae</taxon>
        <taxon>Treponema</taxon>
    </lineage>
</organism>
<gene>
    <name evidence="1" type="ORF">SAMN02745149_01633</name>
</gene>
<dbReference type="InterPro" id="IPR032585">
    <property type="entry name" value="DUF4912"/>
</dbReference>
<dbReference type="Proteomes" id="UP000190423">
    <property type="component" value="Unassembled WGS sequence"/>
</dbReference>
<reference evidence="1 2" key="1">
    <citation type="submission" date="2017-02" db="EMBL/GenBank/DDBJ databases">
        <authorList>
            <person name="Peterson S.W."/>
        </authorList>
    </citation>
    <scope>NUCLEOTIDE SEQUENCE [LARGE SCALE GENOMIC DNA]</scope>
    <source>
        <strain evidence="1 2">ATCC BAA-908</strain>
    </source>
</reference>
<dbReference type="EMBL" id="FUWG01000012">
    <property type="protein sequence ID" value="SJZ55694.1"/>
    <property type="molecule type" value="Genomic_DNA"/>
</dbReference>
<evidence type="ECO:0008006" key="3">
    <source>
        <dbReference type="Google" id="ProtNLM"/>
    </source>
</evidence>
<dbReference type="RefSeq" id="WP_078933537.1">
    <property type="nucleotide sequence ID" value="NZ_FUWG01000012.1"/>
</dbReference>